<dbReference type="KEGG" id="ome:OLMES_1757"/>
<sequence>MRQKTVATLDGEEQYVIAHGEGFSKSACRQKLLEKQINCVLIHQLEEVIKIQPALLLLDSGLLSTFPENWRKKLPSGVLVGCEDHIDAEADFFCPRDFKSRPTLKNIELALIRSSELRTQARLQRDLTQASAANGQTDTQLAMLADISIALSAERNLATLLNRILSEGRKLACCDAASLYLVDKSDPDNPQMVFKLTQNASIECPFREVRFELNDSSIAGYVASHGTELHIPDSYAIDVAEPYQVNHQFDQQMGYRTGSILAIPMKNYNGEVIGVLQFINRTSEPGVKLDTPEAALQYAIPFDEAGMVLLRALASQSAIAIDNKMLIENIKKLFDGFVQASVAAIEQRDPTTSGHSFRVADLSLRLAEVSPHSIVPEIRDYQFTKRDLTSLRYAALLHDFGKVGVRESVLVKPKKLTSHQFEVIRYRVRLTQEFIKRRAAEQSLNMVRNGAPEEALVSILQQAEQDSMRLSEFFARIKNANEPTILPEGYFEHLREISQFPALNSEGDFQPLISESQFLALSVERGSLTEAERLEIQSHVTHTESFLRLIPWTSDLADIPDIAAAHHEKLDGSGYPKGLGATDIPLPSKIMTICDIYDALTASDRPYKPAVPKNVAFNILESEAQRGMLDGELVRLFIDAGVDKVIEGKEYQRSTAPAGDFHHHVCDFDLMEH</sequence>
<organism evidence="2 3">
    <name type="scientific">Oleiphilus messinensis</name>
    <dbReference type="NCBI Taxonomy" id="141451"/>
    <lineage>
        <taxon>Bacteria</taxon>
        <taxon>Pseudomonadati</taxon>
        <taxon>Pseudomonadota</taxon>
        <taxon>Gammaproteobacteria</taxon>
        <taxon>Oceanospirillales</taxon>
        <taxon>Oleiphilaceae</taxon>
        <taxon>Oleiphilus</taxon>
    </lineage>
</organism>
<dbReference type="SMART" id="SM00065">
    <property type="entry name" value="GAF"/>
    <property type="match status" value="1"/>
</dbReference>
<dbReference type="InterPro" id="IPR003607">
    <property type="entry name" value="HD/PDEase_dom"/>
</dbReference>
<keyword evidence="2" id="KW-0378">Hydrolase</keyword>
<dbReference type="SMART" id="SM00471">
    <property type="entry name" value="HDc"/>
    <property type="match status" value="1"/>
</dbReference>
<proteinExistence type="predicted"/>
<dbReference type="SUPFAM" id="SSF55781">
    <property type="entry name" value="GAF domain-like"/>
    <property type="match status" value="1"/>
</dbReference>
<dbReference type="CDD" id="cd00077">
    <property type="entry name" value="HDc"/>
    <property type="match status" value="1"/>
</dbReference>
<dbReference type="InterPro" id="IPR003018">
    <property type="entry name" value="GAF"/>
</dbReference>
<evidence type="ECO:0000313" key="3">
    <source>
        <dbReference type="Proteomes" id="UP000196027"/>
    </source>
</evidence>
<dbReference type="Gene3D" id="1.10.3210.10">
    <property type="entry name" value="Hypothetical protein af1432"/>
    <property type="match status" value="2"/>
</dbReference>
<reference evidence="2 3" key="1">
    <citation type="submission" date="2017-05" db="EMBL/GenBank/DDBJ databases">
        <title>Genomic insights into alkan degradation activity of Oleiphilus messinensis.</title>
        <authorList>
            <person name="Kozyavkin S.A."/>
            <person name="Slesarev A.I."/>
            <person name="Golyshin P.N."/>
            <person name="Korzhenkov A."/>
            <person name="Golyshina O.N."/>
            <person name="Toshchakov S.V."/>
        </authorList>
    </citation>
    <scope>NUCLEOTIDE SEQUENCE [LARGE SCALE GENOMIC DNA]</scope>
    <source>
        <strain evidence="2 3">ME102</strain>
    </source>
</reference>
<dbReference type="PANTHER" id="PTHR43155">
    <property type="entry name" value="CYCLIC DI-GMP PHOSPHODIESTERASE PA4108-RELATED"/>
    <property type="match status" value="1"/>
</dbReference>
<dbReference type="SUPFAM" id="SSF109604">
    <property type="entry name" value="HD-domain/PDEase-like"/>
    <property type="match status" value="2"/>
</dbReference>
<name>A0A1Y0I5S8_9GAMM</name>
<dbReference type="OrthoDB" id="9764808at2"/>
<feature type="domain" description="HD-GYP" evidence="1">
    <location>
        <begin position="330"/>
        <end position="653"/>
    </location>
</feature>
<protein>
    <submittedName>
        <fullName evidence="2">Metal dependent phosphohydrolase</fullName>
    </submittedName>
</protein>
<accession>A0A1Y0I5S8</accession>
<dbReference type="Pfam" id="PF13487">
    <property type="entry name" value="HD_5"/>
    <property type="match status" value="1"/>
</dbReference>
<dbReference type="EMBL" id="CP021425">
    <property type="protein sequence ID" value="ARU55832.1"/>
    <property type="molecule type" value="Genomic_DNA"/>
</dbReference>
<dbReference type="InterPro" id="IPR037522">
    <property type="entry name" value="HD_GYP_dom"/>
</dbReference>
<dbReference type="Proteomes" id="UP000196027">
    <property type="component" value="Chromosome"/>
</dbReference>
<evidence type="ECO:0000313" key="2">
    <source>
        <dbReference type="EMBL" id="ARU55832.1"/>
    </source>
</evidence>
<dbReference type="PROSITE" id="PS51832">
    <property type="entry name" value="HD_GYP"/>
    <property type="match status" value="1"/>
</dbReference>
<dbReference type="AlphaFoldDB" id="A0A1Y0I5S8"/>
<dbReference type="GO" id="GO:0008081">
    <property type="term" value="F:phosphoric diester hydrolase activity"/>
    <property type="evidence" value="ECO:0007669"/>
    <property type="project" value="UniProtKB-ARBA"/>
</dbReference>
<dbReference type="PANTHER" id="PTHR43155:SF2">
    <property type="entry name" value="CYCLIC DI-GMP PHOSPHODIESTERASE PA4108"/>
    <property type="match status" value="1"/>
</dbReference>
<evidence type="ECO:0000259" key="1">
    <source>
        <dbReference type="PROSITE" id="PS51832"/>
    </source>
</evidence>
<gene>
    <name evidence="2" type="ORF">OLMES_1757</name>
</gene>
<dbReference type="Gene3D" id="3.30.450.40">
    <property type="match status" value="1"/>
</dbReference>
<dbReference type="Pfam" id="PF01590">
    <property type="entry name" value="GAF"/>
    <property type="match status" value="1"/>
</dbReference>
<dbReference type="InterPro" id="IPR006674">
    <property type="entry name" value="HD_domain"/>
</dbReference>
<keyword evidence="3" id="KW-1185">Reference proteome</keyword>
<dbReference type="Pfam" id="PF01966">
    <property type="entry name" value="HD"/>
    <property type="match status" value="1"/>
</dbReference>
<dbReference type="InterPro" id="IPR029016">
    <property type="entry name" value="GAF-like_dom_sf"/>
</dbReference>